<feature type="transmembrane region" description="Helical" evidence="13">
    <location>
        <begin position="105"/>
        <end position="123"/>
    </location>
</feature>
<dbReference type="InterPro" id="IPR015396">
    <property type="entry name" value="FadE_C"/>
</dbReference>
<accession>B2JKQ5</accession>
<dbReference type="SUPFAM" id="SSF56645">
    <property type="entry name" value="Acyl-CoA dehydrogenase NM domain-like"/>
    <property type="match status" value="1"/>
</dbReference>
<dbReference type="EMBL" id="CP001043">
    <property type="protein sequence ID" value="ACC70882.1"/>
    <property type="molecule type" value="Genomic_DNA"/>
</dbReference>
<evidence type="ECO:0000256" key="11">
    <source>
        <dbReference type="ARBA" id="ARBA00049247"/>
    </source>
</evidence>
<dbReference type="Gene3D" id="2.40.110.10">
    <property type="entry name" value="Butyryl-CoA Dehydrogenase, subunit A, domain 2"/>
    <property type="match status" value="1"/>
</dbReference>
<keyword evidence="13" id="KW-0472">Membrane</keyword>
<dbReference type="PANTHER" id="PTHR48083:SF18">
    <property type="entry name" value="ACYL-COENZYME A DEHYDROGENASE"/>
    <property type="match status" value="1"/>
</dbReference>
<evidence type="ECO:0000259" key="15">
    <source>
        <dbReference type="Pfam" id="PF02771"/>
    </source>
</evidence>
<dbReference type="EC" id="1.3.8.8" evidence="5"/>
<dbReference type="InterPro" id="IPR036250">
    <property type="entry name" value="AcylCo_DH-like_C"/>
</dbReference>
<comment type="catalytic activity">
    <reaction evidence="10">
        <text>a medium-chain 2,3-saturated fatty acyl-CoA + oxidized [electron-transfer flavoprotein] + H(+) = a medium-chain (2E)-enoyl-CoA + reduced [electron-transfer flavoprotein]</text>
        <dbReference type="Rhea" id="RHEA:14477"/>
        <dbReference type="Rhea" id="RHEA-COMP:10685"/>
        <dbReference type="Rhea" id="RHEA-COMP:10686"/>
        <dbReference type="ChEBI" id="CHEBI:15378"/>
        <dbReference type="ChEBI" id="CHEBI:57692"/>
        <dbReference type="ChEBI" id="CHEBI:58307"/>
        <dbReference type="ChEBI" id="CHEBI:83723"/>
        <dbReference type="ChEBI" id="CHEBI:83726"/>
        <dbReference type="EC" id="1.3.8.7"/>
    </reaction>
</comment>
<dbReference type="Pfam" id="PF02771">
    <property type="entry name" value="Acyl-CoA_dh_N"/>
    <property type="match status" value="1"/>
</dbReference>
<evidence type="ECO:0000256" key="1">
    <source>
        <dbReference type="ARBA" id="ARBA00001974"/>
    </source>
</evidence>
<dbReference type="KEGG" id="bph:Bphy_1700"/>
<evidence type="ECO:0000256" key="12">
    <source>
        <dbReference type="SAM" id="MobiDB-lite"/>
    </source>
</evidence>
<dbReference type="InterPro" id="IPR046373">
    <property type="entry name" value="Acyl-CoA_Oxase/DH_mid-dom_sf"/>
</dbReference>
<evidence type="ECO:0000256" key="8">
    <source>
        <dbReference type="ARBA" id="ARBA00022827"/>
    </source>
</evidence>
<keyword evidence="13" id="KW-1133">Transmembrane helix</keyword>
<evidence type="ECO:0000256" key="10">
    <source>
        <dbReference type="ARBA" id="ARBA00047882"/>
    </source>
</evidence>
<evidence type="ECO:0000259" key="14">
    <source>
        <dbReference type="Pfam" id="PF00441"/>
    </source>
</evidence>
<evidence type="ECO:0000259" key="16">
    <source>
        <dbReference type="Pfam" id="PF09317"/>
    </source>
</evidence>
<dbReference type="Gene3D" id="1.10.540.10">
    <property type="entry name" value="Acyl-CoA dehydrogenase/oxidase, N-terminal domain"/>
    <property type="match status" value="1"/>
</dbReference>
<dbReference type="InterPro" id="IPR013786">
    <property type="entry name" value="AcylCoA_DH/ox_N"/>
</dbReference>
<dbReference type="GO" id="GO:0033539">
    <property type="term" value="P:fatty acid beta-oxidation using acyl-CoA dehydrogenase"/>
    <property type="evidence" value="ECO:0007669"/>
    <property type="project" value="InterPro"/>
</dbReference>
<dbReference type="InterPro" id="IPR009075">
    <property type="entry name" value="AcylCo_DH/oxidase_C"/>
</dbReference>
<evidence type="ECO:0000256" key="7">
    <source>
        <dbReference type="ARBA" id="ARBA00022630"/>
    </source>
</evidence>
<dbReference type="NCBIfam" id="NF009586">
    <property type="entry name" value="PRK13026.1"/>
    <property type="match status" value="1"/>
</dbReference>
<dbReference type="InterPro" id="IPR037069">
    <property type="entry name" value="AcylCoA_DH/ox_N_sf"/>
</dbReference>
<dbReference type="Pfam" id="PF09317">
    <property type="entry name" value="ACDH_C"/>
    <property type="match status" value="1"/>
</dbReference>
<evidence type="ECO:0000256" key="4">
    <source>
        <dbReference type="ARBA" id="ARBA00012033"/>
    </source>
</evidence>
<dbReference type="GO" id="GO:0070991">
    <property type="term" value="F:medium-chain fatty acyl-CoA dehydrogenase activity"/>
    <property type="evidence" value="ECO:0007669"/>
    <property type="project" value="UniProtKB-EC"/>
</dbReference>
<dbReference type="Proteomes" id="UP000001192">
    <property type="component" value="Chromosome 1"/>
</dbReference>
<dbReference type="eggNOG" id="COG1960">
    <property type="taxonomic scope" value="Bacteria"/>
</dbReference>
<evidence type="ECO:0000256" key="6">
    <source>
        <dbReference type="ARBA" id="ARBA00020144"/>
    </source>
</evidence>
<comment type="similarity">
    <text evidence="3">Belongs to the acyl-CoA dehydrogenase family.</text>
</comment>
<dbReference type="NCBIfam" id="NF007000">
    <property type="entry name" value="PRK09463.1"/>
    <property type="match status" value="1"/>
</dbReference>
<evidence type="ECO:0000256" key="2">
    <source>
        <dbReference type="ARBA" id="ARBA00005005"/>
    </source>
</evidence>
<dbReference type="GO" id="GO:0004466">
    <property type="term" value="F:long-chain fatty acyl-CoA dehydrogenase activity"/>
    <property type="evidence" value="ECO:0007669"/>
    <property type="project" value="UniProtKB-EC"/>
</dbReference>
<feature type="domain" description="Acyl-CoA dehydrogenase/oxidase N-terminal" evidence="15">
    <location>
        <begin position="186"/>
        <end position="293"/>
    </location>
</feature>
<dbReference type="FunFam" id="1.10.540.10:FF:000004">
    <property type="entry name" value="Acyl-CoA dehydrogenase"/>
    <property type="match status" value="1"/>
</dbReference>
<dbReference type="AlphaFoldDB" id="B2JKQ5"/>
<dbReference type="FunFam" id="1.20.140.10:FF:000009">
    <property type="entry name" value="Acyl-CoA dehydrogenase"/>
    <property type="match status" value="1"/>
</dbReference>
<evidence type="ECO:0000256" key="9">
    <source>
        <dbReference type="ARBA" id="ARBA00023002"/>
    </source>
</evidence>
<comment type="cofactor">
    <cofactor evidence="1">
        <name>FAD</name>
        <dbReference type="ChEBI" id="CHEBI:57692"/>
    </cofactor>
</comment>
<keyword evidence="13" id="KW-0812">Transmembrane</keyword>
<feature type="domain" description="Acyl-CoA dehydrogenase C-terminal bacterial-type" evidence="16">
    <location>
        <begin position="574"/>
        <end position="864"/>
    </location>
</feature>
<name>B2JKQ5_PARP8</name>
<dbReference type="Gene3D" id="1.20.140.10">
    <property type="entry name" value="Butyryl-CoA Dehydrogenase, subunit A, domain 3"/>
    <property type="match status" value="1"/>
</dbReference>
<proteinExistence type="inferred from homology"/>
<feature type="region of interest" description="Disordered" evidence="12">
    <location>
        <begin position="1"/>
        <end position="22"/>
    </location>
</feature>
<feature type="compositionally biased region" description="Low complexity" evidence="12">
    <location>
        <begin position="1"/>
        <end position="15"/>
    </location>
</feature>
<evidence type="ECO:0000313" key="17">
    <source>
        <dbReference type="EMBL" id="ACC70882.1"/>
    </source>
</evidence>
<dbReference type="InterPro" id="IPR009100">
    <property type="entry name" value="AcylCoA_DH/oxidase_NM_dom_sf"/>
</dbReference>
<keyword evidence="7" id="KW-0285">Flavoprotein</keyword>
<sequence>MDAPAGVAGTPAATDDGGHGGDAIQAQRAAHQDNPKELRAGCIASRACRAKSEGGIAMTWFIVALLVVAGALVYAQARAAWWLAFLAAWVAAASLTHAAGVAAAILLAVVLVLPALVLTLTPLRRALLGRPMLNLFRKILPDMSPTERDAIEAGTVWWDAALFSGRPHWDTLLGYGPPKLTAEEQAFLDNECEALCDLANDWDTTAIWQDLSPQAWQFVKDKGFLGMIIPKQYGGKAFSAYAHSQVIMKLATRCSAAAVSVMVPNSLGPAELLLHYGTEAQKNHYLPRLARGDEIPCFALTSPYAGSDAASIPDIGIVCKGTFDGRETLGFRVTWNKRYITLGPIATVLGLAFRALDPDRLLGAEDEPGITCALIPTRHPGVNIGRRHWPLNAVFQNGPNSGNDVFIPLDWVIGGREQVGNGWRMLMECLAAGRAISLPSSNVGMSKIAVRGVGAYAAVRRQFRTAIGKFEGVQEALGRMGGNLYVMDAARRLSAQAVDLGEKPSVISAISKYHITERNREVIDDGMDVVAGKGICMGPSNFIARAYQQVPISITVEGANILTRCLIIFGQGAIRCHPYVLKEMAATREPDRAKALREFDEVFFAHMSFTLSNAAHSFVHGVSGGLLIARPRHAHAPLARYYRAATRLSTAFALLADVSMLVLGGDLKRRERISGRLGDVLSQLYLISATLKRFEDEGRHESDLPLVQWGVEDALYRAQTALDGVLRNYPNRFAAGLVRLLAFPFGLPHRVPSDALGSAIAQLMQTPGDTRERLLADSYVPRVDVDPIGYGELAFELSPRVAQIEHRLREAVKAGRIGPMPQSLADLAKWNEAAQQRGLIDDDERKVLDAYARYGAEVVKVDDFPADFGLLADLQRRKEALDKAMVLVA</sequence>
<dbReference type="GO" id="GO:0050660">
    <property type="term" value="F:flavin adenine dinucleotide binding"/>
    <property type="evidence" value="ECO:0007669"/>
    <property type="project" value="InterPro"/>
</dbReference>
<dbReference type="GO" id="GO:0005737">
    <property type="term" value="C:cytoplasm"/>
    <property type="evidence" value="ECO:0007669"/>
    <property type="project" value="TreeGrafter"/>
</dbReference>
<keyword evidence="8" id="KW-0274">FAD</keyword>
<keyword evidence="18" id="KW-1185">Reference proteome</keyword>
<evidence type="ECO:0000256" key="13">
    <source>
        <dbReference type="SAM" id="Phobius"/>
    </source>
</evidence>
<keyword evidence="9" id="KW-0560">Oxidoreductase</keyword>
<dbReference type="InterPro" id="IPR050741">
    <property type="entry name" value="Acyl-CoA_dehydrogenase"/>
</dbReference>
<feature type="transmembrane region" description="Helical" evidence="13">
    <location>
        <begin position="55"/>
        <end position="74"/>
    </location>
</feature>
<dbReference type="HOGENOM" id="CLU_012192_0_0_4"/>
<dbReference type="SUPFAM" id="SSF47203">
    <property type="entry name" value="Acyl-CoA dehydrogenase C-terminal domain-like"/>
    <property type="match status" value="1"/>
</dbReference>
<dbReference type="STRING" id="391038.Bphy_1700"/>
<dbReference type="EC" id="1.3.8.7" evidence="4"/>
<dbReference type="PANTHER" id="PTHR48083">
    <property type="entry name" value="MEDIUM-CHAIN SPECIFIC ACYL-COA DEHYDROGENASE, MITOCHONDRIAL-RELATED"/>
    <property type="match status" value="1"/>
</dbReference>
<evidence type="ECO:0000313" key="18">
    <source>
        <dbReference type="Proteomes" id="UP000001192"/>
    </source>
</evidence>
<evidence type="ECO:0000256" key="5">
    <source>
        <dbReference type="ARBA" id="ARBA00012040"/>
    </source>
</evidence>
<feature type="transmembrane region" description="Helical" evidence="13">
    <location>
        <begin position="81"/>
        <end position="99"/>
    </location>
</feature>
<dbReference type="UniPathway" id="UPA00659"/>
<feature type="domain" description="Acyl-CoA dehydrogenase/oxidase C-terminal" evidence="14">
    <location>
        <begin position="420"/>
        <end position="560"/>
    </location>
</feature>
<gene>
    <name evidence="17" type="ordered locus">Bphy_1700</name>
</gene>
<dbReference type="Pfam" id="PF00441">
    <property type="entry name" value="Acyl-CoA_dh_1"/>
    <property type="match status" value="1"/>
</dbReference>
<comment type="catalytic activity">
    <reaction evidence="11">
        <text>a long-chain 2,3-saturated fatty acyl-CoA + oxidized [electron-transfer flavoprotein] + H(+) = a long-chain (2E)-enoyl-CoA + reduced [electron-transfer flavoprotein]</text>
        <dbReference type="Rhea" id="RHEA:17721"/>
        <dbReference type="Rhea" id="RHEA-COMP:10685"/>
        <dbReference type="Rhea" id="RHEA-COMP:10686"/>
        <dbReference type="ChEBI" id="CHEBI:15378"/>
        <dbReference type="ChEBI" id="CHEBI:57692"/>
        <dbReference type="ChEBI" id="CHEBI:58307"/>
        <dbReference type="ChEBI" id="CHEBI:83721"/>
        <dbReference type="ChEBI" id="CHEBI:83727"/>
        <dbReference type="EC" id="1.3.8.8"/>
    </reaction>
</comment>
<evidence type="ECO:0000256" key="3">
    <source>
        <dbReference type="ARBA" id="ARBA00009347"/>
    </source>
</evidence>
<protein>
    <recommendedName>
        <fullName evidence="6">Acyl-coenzyme A dehydrogenase</fullName>
        <ecNumber evidence="4">1.3.8.7</ecNumber>
        <ecNumber evidence="5">1.3.8.8</ecNumber>
    </recommendedName>
</protein>
<reference evidence="18" key="1">
    <citation type="journal article" date="2014" name="Stand. Genomic Sci.">
        <title>Complete genome sequence of Burkholderia phymatum STM815(T), a broad host range and efficient nitrogen-fixing symbiont of Mimosa species.</title>
        <authorList>
            <person name="Moulin L."/>
            <person name="Klonowska A."/>
            <person name="Caroline B."/>
            <person name="Booth K."/>
            <person name="Vriezen J.A."/>
            <person name="Melkonian R."/>
            <person name="James E.K."/>
            <person name="Young J.P."/>
            <person name="Bena G."/>
            <person name="Hauser L."/>
            <person name="Land M."/>
            <person name="Kyrpides N."/>
            <person name="Bruce D."/>
            <person name="Chain P."/>
            <person name="Copeland A."/>
            <person name="Pitluck S."/>
            <person name="Woyke T."/>
            <person name="Lizotte-Waniewski M."/>
            <person name="Bristow J."/>
            <person name="Riley M."/>
        </authorList>
    </citation>
    <scope>NUCLEOTIDE SEQUENCE [LARGE SCALE GENOMIC DNA]</scope>
    <source>
        <strain evidence="18">DSM 17167 / CIP 108236 / LMG 21445 / STM815</strain>
    </source>
</reference>
<comment type="pathway">
    <text evidence="2">Lipid metabolism; fatty acid beta-oxidation.</text>
</comment>
<organism evidence="17 18">
    <name type="scientific">Paraburkholderia phymatum (strain DSM 17167 / CIP 108236 / LMG 21445 / STM815)</name>
    <name type="common">Burkholderia phymatum</name>
    <dbReference type="NCBI Taxonomy" id="391038"/>
    <lineage>
        <taxon>Bacteria</taxon>
        <taxon>Pseudomonadati</taxon>
        <taxon>Pseudomonadota</taxon>
        <taxon>Betaproteobacteria</taxon>
        <taxon>Burkholderiales</taxon>
        <taxon>Burkholderiaceae</taxon>
        <taxon>Paraburkholderia</taxon>
    </lineage>
</organism>